<dbReference type="AlphaFoldDB" id="A0A1F4XKN7"/>
<organism evidence="7 8">
    <name type="scientific">Candidatus Abawacabacteria bacterium RBG_16_42_10</name>
    <dbReference type="NCBI Taxonomy" id="1817814"/>
    <lineage>
        <taxon>Bacteria</taxon>
        <taxon>Candidatus Abawacaibacteriota</taxon>
    </lineage>
</organism>
<feature type="transmembrane region" description="Helical" evidence="5">
    <location>
        <begin position="147"/>
        <end position="165"/>
    </location>
</feature>
<name>A0A1F4XKN7_9BACT</name>
<feature type="transmembrane region" description="Helical" evidence="5">
    <location>
        <begin position="34"/>
        <end position="58"/>
    </location>
</feature>
<dbReference type="PANTHER" id="PTHR43317:SF1">
    <property type="entry name" value="THERMOSPERMINE SYNTHASE ACAULIS5"/>
    <property type="match status" value="1"/>
</dbReference>
<keyword evidence="5" id="KW-0812">Transmembrane</keyword>
<evidence type="ECO:0000256" key="2">
    <source>
        <dbReference type="ARBA" id="ARBA00022679"/>
    </source>
</evidence>
<dbReference type="Proteomes" id="UP000177614">
    <property type="component" value="Unassembled WGS sequence"/>
</dbReference>
<feature type="domain" description="PABS" evidence="6">
    <location>
        <begin position="306"/>
        <end position="436"/>
    </location>
</feature>
<feature type="active site" description="Proton acceptor" evidence="4">
    <location>
        <position position="353"/>
    </location>
</feature>
<dbReference type="PROSITE" id="PS51006">
    <property type="entry name" value="PABS_2"/>
    <property type="match status" value="1"/>
</dbReference>
<evidence type="ECO:0000313" key="7">
    <source>
        <dbReference type="EMBL" id="OGC82154.1"/>
    </source>
</evidence>
<feature type="transmembrane region" description="Helical" evidence="5">
    <location>
        <begin position="108"/>
        <end position="135"/>
    </location>
</feature>
<feature type="transmembrane region" description="Helical" evidence="5">
    <location>
        <begin position="171"/>
        <end position="190"/>
    </location>
</feature>
<dbReference type="InterPro" id="IPR030374">
    <property type="entry name" value="PABS"/>
</dbReference>
<dbReference type="NCBIfam" id="NF037959">
    <property type="entry name" value="MFS_SpdSyn"/>
    <property type="match status" value="1"/>
</dbReference>
<comment type="similarity">
    <text evidence="1">Belongs to the spermidine/spermine synthase family.</text>
</comment>
<evidence type="ECO:0000256" key="3">
    <source>
        <dbReference type="ARBA" id="ARBA00023115"/>
    </source>
</evidence>
<reference evidence="7 8" key="1">
    <citation type="journal article" date="2016" name="Nat. Commun.">
        <title>Thousands of microbial genomes shed light on interconnected biogeochemical processes in an aquifer system.</title>
        <authorList>
            <person name="Anantharaman K."/>
            <person name="Brown C.T."/>
            <person name="Hug L.A."/>
            <person name="Sharon I."/>
            <person name="Castelle C.J."/>
            <person name="Probst A.J."/>
            <person name="Thomas B.C."/>
            <person name="Singh A."/>
            <person name="Wilkins M.J."/>
            <person name="Karaoz U."/>
            <person name="Brodie E.L."/>
            <person name="Williams K.H."/>
            <person name="Hubbard S.S."/>
            <person name="Banfield J.F."/>
        </authorList>
    </citation>
    <scope>NUCLEOTIDE SEQUENCE [LARGE SCALE GENOMIC DNA]</scope>
</reference>
<dbReference type="InterPro" id="IPR029063">
    <property type="entry name" value="SAM-dependent_MTases_sf"/>
</dbReference>
<dbReference type="Gene3D" id="3.40.50.150">
    <property type="entry name" value="Vaccinia Virus protein VP39"/>
    <property type="match status" value="1"/>
</dbReference>
<dbReference type="GO" id="GO:0006596">
    <property type="term" value="P:polyamine biosynthetic process"/>
    <property type="evidence" value="ECO:0007669"/>
    <property type="project" value="UniProtKB-UniRule"/>
</dbReference>
<feature type="transmembrane region" description="Helical" evidence="5">
    <location>
        <begin position="197"/>
        <end position="214"/>
    </location>
</feature>
<accession>A0A1F4XKN7</accession>
<evidence type="ECO:0000313" key="8">
    <source>
        <dbReference type="Proteomes" id="UP000177614"/>
    </source>
</evidence>
<keyword evidence="5" id="KW-0472">Membrane</keyword>
<evidence type="ECO:0000259" key="6">
    <source>
        <dbReference type="PROSITE" id="PS51006"/>
    </source>
</evidence>
<protein>
    <recommendedName>
        <fullName evidence="6">PABS domain-containing protein</fullName>
    </recommendedName>
</protein>
<dbReference type="STRING" id="1817814.A2V81_01485"/>
<keyword evidence="3 4" id="KW-0620">Polyamine biosynthesis</keyword>
<dbReference type="Pfam" id="PF01564">
    <property type="entry name" value="Spermine_synth"/>
    <property type="match status" value="1"/>
</dbReference>
<dbReference type="GO" id="GO:0016740">
    <property type="term" value="F:transferase activity"/>
    <property type="evidence" value="ECO:0007669"/>
    <property type="project" value="UniProtKB-UniRule"/>
</dbReference>
<dbReference type="InterPro" id="IPR036259">
    <property type="entry name" value="MFS_trans_sf"/>
</dbReference>
<evidence type="ECO:0000256" key="1">
    <source>
        <dbReference type="ARBA" id="ARBA00007867"/>
    </source>
</evidence>
<dbReference type="SUPFAM" id="SSF53335">
    <property type="entry name" value="S-adenosyl-L-methionine-dependent methyltransferases"/>
    <property type="match status" value="1"/>
</dbReference>
<gene>
    <name evidence="7" type="ORF">A2V81_01485</name>
</gene>
<dbReference type="SUPFAM" id="SSF103473">
    <property type="entry name" value="MFS general substrate transporter"/>
    <property type="match status" value="1"/>
</dbReference>
<dbReference type="EMBL" id="MEWR01000010">
    <property type="protein sequence ID" value="OGC82154.1"/>
    <property type="molecule type" value="Genomic_DNA"/>
</dbReference>
<comment type="caution">
    <text evidence="7">The sequence shown here is derived from an EMBL/GenBank/DDBJ whole genome shotgun (WGS) entry which is preliminary data.</text>
</comment>
<keyword evidence="5" id="KW-1133">Transmembrane helix</keyword>
<dbReference type="PANTHER" id="PTHR43317">
    <property type="entry name" value="THERMOSPERMINE SYNTHASE ACAULIS5"/>
    <property type="match status" value="1"/>
</dbReference>
<evidence type="ECO:0000256" key="4">
    <source>
        <dbReference type="PROSITE-ProRule" id="PRU00354"/>
    </source>
</evidence>
<sequence length="489" mass="54478">MLIYFLVFTSGLAITVMEITLARFVQPFLGNSTIIWAHIISVTMLALSIGYFLGGWLAKHIHKNTALESIIPALMGISGLTIAFSYVLSKVFFLPQLLKAIETQNISIVYILFIVVLIIFSSSLVVLACITPVAIQYLSQTKKTGEVAGTVYFLTTVGGIVGIFLPAIILIPLLGSSFTIVILASLLGFSWVYYHRFYVLIGTALLSLFIFPLSNKVTAGVIFEQESTYNYLQVIQKNERNFLRINEGQAEHSVYDPKNVLVGGVWDYFSALPAYLPEFKRTAIVGLAGGTISHALSYYYPNNATDGIEIDPAIIDLGKKYFTLSDPQLIIHNADGRIFLLQTKDTYDLICLDAYKQPYIPYNLATKEFFALVKDRLNPAGIMAMNIGTAGESDLLASLEYTVKQVFPHTRIVHIPGSFNYLLIASLEPLKIQTTIPEDVSKLLPIMEQGVNLPNNLRRVVFTDDHAPIEFFTDRMIWKTITQVQSAER</sequence>
<feature type="transmembrane region" description="Helical" evidence="5">
    <location>
        <begin position="70"/>
        <end position="88"/>
    </location>
</feature>
<proteinExistence type="inferred from homology"/>
<keyword evidence="2 4" id="KW-0808">Transferase</keyword>
<evidence type="ECO:0000256" key="5">
    <source>
        <dbReference type="SAM" id="Phobius"/>
    </source>
</evidence>